<protein>
    <submittedName>
        <fullName evidence="2">Uncharacterized protein</fullName>
    </submittedName>
</protein>
<dbReference type="EMBL" id="SRXV01000002">
    <property type="protein sequence ID" value="TGY93020.1"/>
    <property type="molecule type" value="Genomic_DNA"/>
</dbReference>
<comment type="caution">
    <text evidence="2">The sequence shown here is derived from an EMBL/GenBank/DDBJ whole genome shotgun (WGS) entry which is preliminary data.</text>
</comment>
<organism evidence="2 3">
    <name type="scientific">Marinicauda pacifica</name>
    <dbReference type="NCBI Taxonomy" id="1133559"/>
    <lineage>
        <taxon>Bacteria</taxon>
        <taxon>Pseudomonadati</taxon>
        <taxon>Pseudomonadota</taxon>
        <taxon>Alphaproteobacteria</taxon>
        <taxon>Maricaulales</taxon>
        <taxon>Maricaulaceae</taxon>
        <taxon>Marinicauda</taxon>
    </lineage>
</organism>
<gene>
    <name evidence="2" type="ORF">E5162_08120</name>
</gene>
<accession>A0A4S2HAR8</accession>
<evidence type="ECO:0000313" key="3">
    <source>
        <dbReference type="Proteomes" id="UP000305451"/>
    </source>
</evidence>
<feature type="chain" id="PRO_5020349553" evidence="1">
    <location>
        <begin position="28"/>
        <end position="159"/>
    </location>
</feature>
<dbReference type="OrthoDB" id="7619985at2"/>
<dbReference type="AlphaFoldDB" id="A0A4S2HAR8"/>
<name>A0A4S2HAR8_9PROT</name>
<sequence>MTRLSKLLATTLLAATGAVALSAASHANDRGARWQAPQGHFVVSAAACPDLREDLRDRRHDRYDRYDRHNRYDRRTDRRDRRVLSCPPRAWVYVPSRYERARYDHRMRPTHAVYSPRLNSYVVQTRYGHVPVHIDWRGAGRGYQRGHGVGTGLSFEFRF</sequence>
<evidence type="ECO:0000256" key="1">
    <source>
        <dbReference type="SAM" id="SignalP"/>
    </source>
</evidence>
<dbReference type="RefSeq" id="WP_135944711.1">
    <property type="nucleotide sequence ID" value="NZ_BMEI01000002.1"/>
</dbReference>
<dbReference type="Proteomes" id="UP000305451">
    <property type="component" value="Unassembled WGS sequence"/>
</dbReference>
<feature type="signal peptide" evidence="1">
    <location>
        <begin position="1"/>
        <end position="27"/>
    </location>
</feature>
<evidence type="ECO:0000313" key="2">
    <source>
        <dbReference type="EMBL" id="TGY93020.1"/>
    </source>
</evidence>
<keyword evidence="1" id="KW-0732">Signal</keyword>
<reference evidence="2 3" key="1">
    <citation type="journal article" date="2013" name="Int. J. Syst. Evol. Microbiol.">
        <title>Marinicauda pacifica gen. nov., sp. nov., a prosthecate alphaproteobacterium of the family Hyphomonadaceae isolated from deep seawater.</title>
        <authorList>
            <person name="Zhang X.Y."/>
            <person name="Li G.W."/>
            <person name="Wang C.S."/>
            <person name="Zhang Y.J."/>
            <person name="Xu X.W."/>
            <person name="Li H."/>
            <person name="Liu A."/>
            <person name="Liu C."/>
            <person name="Xie B.B."/>
            <person name="Qin Q.L."/>
            <person name="Xu Z."/>
            <person name="Chen X.L."/>
            <person name="Zhou B.C."/>
            <person name="Zhang Y.Z."/>
        </authorList>
    </citation>
    <scope>NUCLEOTIDE SEQUENCE [LARGE SCALE GENOMIC DNA]</scope>
    <source>
        <strain evidence="2 3">P-1 km-3</strain>
    </source>
</reference>
<proteinExistence type="predicted"/>
<keyword evidence="3" id="KW-1185">Reference proteome</keyword>